<dbReference type="InterPro" id="IPR000524">
    <property type="entry name" value="Tscrpt_reg_HTH_GntR"/>
</dbReference>
<dbReference type="SUPFAM" id="SSF64288">
    <property type="entry name" value="Chorismate lyase-like"/>
    <property type="match status" value="1"/>
</dbReference>
<dbReference type="KEGG" id="afo:Afer_1614"/>
<evidence type="ECO:0000313" key="6">
    <source>
        <dbReference type="Proteomes" id="UP000000771"/>
    </source>
</evidence>
<organism evidence="5 6">
    <name type="scientific">Acidimicrobium ferrooxidans (strain DSM 10331 / JCM 15462 / NBRC 103882 / ICP)</name>
    <dbReference type="NCBI Taxonomy" id="525909"/>
    <lineage>
        <taxon>Bacteria</taxon>
        <taxon>Bacillati</taxon>
        <taxon>Actinomycetota</taxon>
        <taxon>Acidimicrobiia</taxon>
        <taxon>Acidimicrobiales</taxon>
        <taxon>Acidimicrobiaceae</taxon>
        <taxon>Acidimicrobium</taxon>
    </lineage>
</organism>
<dbReference type="Gene3D" id="3.40.1410.10">
    <property type="entry name" value="Chorismate lyase-like"/>
    <property type="match status" value="1"/>
</dbReference>
<dbReference type="SUPFAM" id="SSF46785">
    <property type="entry name" value="Winged helix' DNA-binding domain"/>
    <property type="match status" value="1"/>
</dbReference>
<evidence type="ECO:0000259" key="4">
    <source>
        <dbReference type="PROSITE" id="PS50949"/>
    </source>
</evidence>
<dbReference type="GO" id="GO:0003677">
    <property type="term" value="F:DNA binding"/>
    <property type="evidence" value="ECO:0007669"/>
    <property type="project" value="UniProtKB-KW"/>
</dbReference>
<dbReference type="PRINTS" id="PR00035">
    <property type="entry name" value="HTHGNTR"/>
</dbReference>
<proteinExistence type="predicted"/>
<dbReference type="InterPro" id="IPR050679">
    <property type="entry name" value="Bact_HTH_transcr_reg"/>
</dbReference>
<keyword evidence="6" id="KW-1185">Reference proteome</keyword>
<dbReference type="InterPro" id="IPR036388">
    <property type="entry name" value="WH-like_DNA-bd_sf"/>
</dbReference>
<dbReference type="AlphaFoldDB" id="C7M0M8"/>
<dbReference type="InterPro" id="IPR011663">
    <property type="entry name" value="UTRA"/>
</dbReference>
<name>C7M0M8_ACIFD</name>
<keyword evidence="2" id="KW-0238">DNA-binding</keyword>
<dbReference type="GO" id="GO:0045892">
    <property type="term" value="P:negative regulation of DNA-templated transcription"/>
    <property type="evidence" value="ECO:0007669"/>
    <property type="project" value="TreeGrafter"/>
</dbReference>
<evidence type="ECO:0000256" key="2">
    <source>
        <dbReference type="ARBA" id="ARBA00023125"/>
    </source>
</evidence>
<dbReference type="Pfam" id="PF00392">
    <property type="entry name" value="GntR"/>
    <property type="match status" value="1"/>
</dbReference>
<dbReference type="RefSeq" id="WP_015799015.1">
    <property type="nucleotide sequence ID" value="NC_013124.1"/>
</dbReference>
<feature type="domain" description="HTH gntR-type" evidence="4">
    <location>
        <begin position="16"/>
        <end position="82"/>
    </location>
</feature>
<dbReference type="HOGENOM" id="CLU_063236_2_2_11"/>
<accession>C7M0M8</accession>
<dbReference type="GO" id="GO:0003700">
    <property type="term" value="F:DNA-binding transcription factor activity"/>
    <property type="evidence" value="ECO:0007669"/>
    <property type="project" value="InterPro"/>
</dbReference>
<dbReference type="Pfam" id="PF07702">
    <property type="entry name" value="UTRA"/>
    <property type="match status" value="1"/>
</dbReference>
<sequence length="250" mass="27890">MTDRLQPARLDPGSPVPLWVQLADELRSAIDDGRVRHRLPSEPELRDAFGVSRATVREAIRQLRMEGYLDARQGRGTFVVPRRQFEGYQQQRFSLAARLADVGKEVATLLSVEVRDDARAAERLEIPAQSFVVVRRLRGVEEDVVALEEASVVLPEGEVLLEAKLQQGSIYEILEQHAGVHVSAGMDEVSAVNADGEVARLLGVEVGQALLLVERRTFAGARPVEYRRSLLLPERIHFIAQWGRMEGEPS</sequence>
<dbReference type="Gene3D" id="1.10.10.10">
    <property type="entry name" value="Winged helix-like DNA-binding domain superfamily/Winged helix DNA-binding domain"/>
    <property type="match status" value="1"/>
</dbReference>
<keyword evidence="3" id="KW-0804">Transcription</keyword>
<dbReference type="InterPro" id="IPR036390">
    <property type="entry name" value="WH_DNA-bd_sf"/>
</dbReference>
<dbReference type="SMART" id="SM00345">
    <property type="entry name" value="HTH_GNTR"/>
    <property type="match status" value="1"/>
</dbReference>
<dbReference type="Proteomes" id="UP000000771">
    <property type="component" value="Chromosome"/>
</dbReference>
<dbReference type="eggNOG" id="COG2188">
    <property type="taxonomic scope" value="Bacteria"/>
</dbReference>
<gene>
    <name evidence="5" type="ordered locus">Afer_1614</name>
</gene>
<dbReference type="InterPro" id="IPR028978">
    <property type="entry name" value="Chorismate_lyase_/UTRA_dom_sf"/>
</dbReference>
<dbReference type="EMBL" id="CP001631">
    <property type="protein sequence ID" value="ACU54536.1"/>
    <property type="molecule type" value="Genomic_DNA"/>
</dbReference>
<evidence type="ECO:0000313" key="5">
    <source>
        <dbReference type="EMBL" id="ACU54536.1"/>
    </source>
</evidence>
<evidence type="ECO:0000256" key="3">
    <source>
        <dbReference type="ARBA" id="ARBA00023163"/>
    </source>
</evidence>
<dbReference type="STRING" id="525909.Afer_1614"/>
<reference evidence="5 6" key="1">
    <citation type="journal article" date="2009" name="Stand. Genomic Sci.">
        <title>Complete genome sequence of Acidimicrobium ferrooxidans type strain (ICP).</title>
        <authorList>
            <person name="Clum A."/>
            <person name="Nolan M."/>
            <person name="Lang E."/>
            <person name="Glavina Del Rio T."/>
            <person name="Tice H."/>
            <person name="Copeland A."/>
            <person name="Cheng J.F."/>
            <person name="Lucas S."/>
            <person name="Chen F."/>
            <person name="Bruce D."/>
            <person name="Goodwin L."/>
            <person name="Pitluck S."/>
            <person name="Ivanova N."/>
            <person name="Mavrommatis K."/>
            <person name="Mikhailova N."/>
            <person name="Pati A."/>
            <person name="Chen A."/>
            <person name="Palaniappan K."/>
            <person name="Goker M."/>
            <person name="Spring S."/>
            <person name="Land M."/>
            <person name="Hauser L."/>
            <person name="Chang Y.J."/>
            <person name="Jeffries C.C."/>
            <person name="Chain P."/>
            <person name="Bristow J."/>
            <person name="Eisen J.A."/>
            <person name="Markowitz V."/>
            <person name="Hugenholtz P."/>
            <person name="Kyrpides N.C."/>
            <person name="Klenk H.P."/>
            <person name="Lapidus A."/>
        </authorList>
    </citation>
    <scope>NUCLEOTIDE SEQUENCE [LARGE SCALE GENOMIC DNA]</scope>
    <source>
        <strain evidence="6">DSM 10331 / JCM 15462 / NBRC 103882 / ICP</strain>
    </source>
</reference>
<dbReference type="CDD" id="cd07377">
    <property type="entry name" value="WHTH_GntR"/>
    <property type="match status" value="1"/>
</dbReference>
<dbReference type="PANTHER" id="PTHR44846">
    <property type="entry name" value="MANNOSYL-D-GLYCERATE TRANSPORT/METABOLISM SYSTEM REPRESSOR MNGR-RELATED"/>
    <property type="match status" value="1"/>
</dbReference>
<dbReference type="SMART" id="SM00866">
    <property type="entry name" value="UTRA"/>
    <property type="match status" value="1"/>
</dbReference>
<dbReference type="PROSITE" id="PS50949">
    <property type="entry name" value="HTH_GNTR"/>
    <property type="match status" value="1"/>
</dbReference>
<protein>
    <submittedName>
        <fullName evidence="5">Transcriptional regulator, GntR family</fullName>
    </submittedName>
</protein>
<keyword evidence="1" id="KW-0805">Transcription regulation</keyword>
<evidence type="ECO:0000256" key="1">
    <source>
        <dbReference type="ARBA" id="ARBA00023015"/>
    </source>
</evidence>
<dbReference type="PANTHER" id="PTHR44846:SF1">
    <property type="entry name" value="MANNOSYL-D-GLYCERATE TRANSPORT_METABOLISM SYSTEM REPRESSOR MNGR-RELATED"/>
    <property type="match status" value="1"/>
</dbReference>